<dbReference type="Gene3D" id="1.20.1250.20">
    <property type="entry name" value="MFS general substrate transporter like domains"/>
    <property type="match status" value="2"/>
</dbReference>
<keyword evidence="2" id="KW-0813">Transport</keyword>
<sequence length="389" mass="41068">MNRTLIYLLTLGVFLTATSELVVAGILNVIANEMGISVALSGQLITAYSLAFAIGTPILVALTSRVGRKKMLIISLSVFILGCLISFGSSNYTVLLTSRIVLGLSAGVYLVVVFSSVSKLVPVEKLGSAMGTVILGFSSAMVLGVPIGIAITNWLSWQVIFILLAIVSTFILIGMFYLLPEIEGDAPVSFKQQLLVLANPVILAGLLITFFRETGGSIMYTYLTPFLETILHMNTSAIAITMLIFGIFGAIGSRIGGYGVDKWGTSRMISYGLAAQVASLALLPLLSASLAAGMAVTAIWIFSMFVIAPAIQTYFIQQAPQSSNLVLSLNTSVIHLGLATGAGLGGAVVSSMSTVLYNPWVASGAVVLGFLVAIVSFFMRKRNLKETIA</sequence>
<feature type="transmembrane region" description="Helical" evidence="7">
    <location>
        <begin position="268"/>
        <end position="286"/>
    </location>
</feature>
<dbReference type="SUPFAM" id="SSF103473">
    <property type="entry name" value="MFS general substrate transporter"/>
    <property type="match status" value="1"/>
</dbReference>
<evidence type="ECO:0000256" key="2">
    <source>
        <dbReference type="ARBA" id="ARBA00022448"/>
    </source>
</evidence>
<proteinExistence type="predicted"/>
<feature type="transmembrane region" description="Helical" evidence="7">
    <location>
        <begin position="327"/>
        <end position="348"/>
    </location>
</feature>
<feature type="transmembrane region" description="Helical" evidence="7">
    <location>
        <begin position="100"/>
        <end position="121"/>
    </location>
</feature>
<keyword evidence="3" id="KW-1003">Cell membrane</keyword>
<feature type="domain" description="Major facilitator superfamily (MFS) profile" evidence="8">
    <location>
        <begin position="5"/>
        <end position="381"/>
    </location>
</feature>
<feature type="transmembrane region" description="Helical" evidence="7">
    <location>
        <begin position="292"/>
        <end position="315"/>
    </location>
</feature>
<gene>
    <name evidence="9" type="ORF">ICC18_20820</name>
</gene>
<feature type="transmembrane region" description="Helical" evidence="7">
    <location>
        <begin position="72"/>
        <end position="94"/>
    </location>
</feature>
<dbReference type="PANTHER" id="PTHR43124">
    <property type="entry name" value="PURINE EFFLUX PUMP PBUE"/>
    <property type="match status" value="1"/>
</dbReference>
<feature type="transmembrane region" description="Helical" evidence="7">
    <location>
        <begin position="133"/>
        <end position="151"/>
    </location>
</feature>
<dbReference type="PROSITE" id="PS50850">
    <property type="entry name" value="MFS"/>
    <property type="match status" value="1"/>
</dbReference>
<feature type="transmembrane region" description="Helical" evidence="7">
    <location>
        <begin position="360"/>
        <end position="379"/>
    </location>
</feature>
<evidence type="ECO:0000256" key="5">
    <source>
        <dbReference type="ARBA" id="ARBA00022989"/>
    </source>
</evidence>
<dbReference type="Proteomes" id="UP000650466">
    <property type="component" value="Unassembled WGS sequence"/>
</dbReference>
<dbReference type="AlphaFoldDB" id="A0A926KTE3"/>
<dbReference type="GO" id="GO:0005886">
    <property type="term" value="C:plasma membrane"/>
    <property type="evidence" value="ECO:0007669"/>
    <property type="project" value="UniProtKB-SubCell"/>
</dbReference>
<protein>
    <submittedName>
        <fullName evidence="9">MFS transporter</fullName>
    </submittedName>
</protein>
<evidence type="ECO:0000256" key="7">
    <source>
        <dbReference type="SAM" id="Phobius"/>
    </source>
</evidence>
<keyword evidence="5 7" id="KW-1133">Transmembrane helix</keyword>
<organism evidence="9 10">
    <name type="scientific">Paenibacillus sedimenti</name>
    <dbReference type="NCBI Taxonomy" id="2770274"/>
    <lineage>
        <taxon>Bacteria</taxon>
        <taxon>Bacillati</taxon>
        <taxon>Bacillota</taxon>
        <taxon>Bacilli</taxon>
        <taxon>Bacillales</taxon>
        <taxon>Paenibacillaceae</taxon>
        <taxon>Paenibacillus</taxon>
    </lineage>
</organism>
<feature type="transmembrane region" description="Helical" evidence="7">
    <location>
        <begin position="192"/>
        <end position="211"/>
    </location>
</feature>
<dbReference type="GO" id="GO:0022857">
    <property type="term" value="F:transmembrane transporter activity"/>
    <property type="evidence" value="ECO:0007669"/>
    <property type="project" value="InterPro"/>
</dbReference>
<name>A0A926KTE3_9BACL</name>
<evidence type="ECO:0000313" key="10">
    <source>
        <dbReference type="Proteomes" id="UP000650466"/>
    </source>
</evidence>
<evidence type="ECO:0000256" key="3">
    <source>
        <dbReference type="ARBA" id="ARBA00022475"/>
    </source>
</evidence>
<evidence type="ECO:0000313" key="9">
    <source>
        <dbReference type="EMBL" id="MBD0382566.1"/>
    </source>
</evidence>
<dbReference type="InterPro" id="IPR020846">
    <property type="entry name" value="MFS_dom"/>
</dbReference>
<accession>A0A926KTE3</accession>
<feature type="transmembrane region" description="Helical" evidence="7">
    <location>
        <begin position="157"/>
        <end position="180"/>
    </location>
</feature>
<keyword evidence="6 7" id="KW-0472">Membrane</keyword>
<dbReference type="InterPro" id="IPR036259">
    <property type="entry name" value="MFS_trans_sf"/>
</dbReference>
<evidence type="ECO:0000256" key="4">
    <source>
        <dbReference type="ARBA" id="ARBA00022692"/>
    </source>
</evidence>
<dbReference type="Pfam" id="PF07690">
    <property type="entry name" value="MFS_1"/>
    <property type="match status" value="1"/>
</dbReference>
<feature type="transmembrane region" description="Helical" evidence="7">
    <location>
        <begin position="34"/>
        <end position="60"/>
    </location>
</feature>
<comment type="subcellular location">
    <subcellularLocation>
        <location evidence="1">Cell membrane</location>
        <topology evidence="1">Multi-pass membrane protein</topology>
    </subcellularLocation>
</comment>
<feature type="transmembrane region" description="Helical" evidence="7">
    <location>
        <begin position="231"/>
        <end position="256"/>
    </location>
</feature>
<evidence type="ECO:0000256" key="6">
    <source>
        <dbReference type="ARBA" id="ARBA00023136"/>
    </source>
</evidence>
<dbReference type="InterPro" id="IPR011701">
    <property type="entry name" value="MFS"/>
</dbReference>
<dbReference type="InterPro" id="IPR050189">
    <property type="entry name" value="MFS_Efflux_Transporters"/>
</dbReference>
<evidence type="ECO:0000259" key="8">
    <source>
        <dbReference type="PROSITE" id="PS50850"/>
    </source>
</evidence>
<dbReference type="EMBL" id="JACVVD010000007">
    <property type="protein sequence ID" value="MBD0382566.1"/>
    <property type="molecule type" value="Genomic_DNA"/>
</dbReference>
<dbReference type="RefSeq" id="WP_188176337.1">
    <property type="nucleotide sequence ID" value="NZ_JACVVD010000007.1"/>
</dbReference>
<evidence type="ECO:0000256" key="1">
    <source>
        <dbReference type="ARBA" id="ARBA00004651"/>
    </source>
</evidence>
<dbReference type="CDD" id="cd17324">
    <property type="entry name" value="MFS_NepI_like"/>
    <property type="match status" value="1"/>
</dbReference>
<reference evidence="9" key="1">
    <citation type="submission" date="2020-09" db="EMBL/GenBank/DDBJ databases">
        <title>Draft Genome Sequence of Paenibacillus sp. WST5.</title>
        <authorList>
            <person name="Bao Z."/>
        </authorList>
    </citation>
    <scope>NUCLEOTIDE SEQUENCE</scope>
    <source>
        <strain evidence="9">WST5</strain>
    </source>
</reference>
<keyword evidence="4 7" id="KW-0812">Transmembrane</keyword>
<comment type="caution">
    <text evidence="9">The sequence shown here is derived from an EMBL/GenBank/DDBJ whole genome shotgun (WGS) entry which is preliminary data.</text>
</comment>
<keyword evidence="10" id="KW-1185">Reference proteome</keyword>
<dbReference type="PANTHER" id="PTHR43124:SF10">
    <property type="entry name" value="PURINE EFFLUX PUMP PBUE"/>
    <property type="match status" value="1"/>
</dbReference>